<comment type="caution">
    <text evidence="1">The sequence shown here is derived from an EMBL/GenBank/DDBJ whole genome shotgun (WGS) entry which is preliminary data.</text>
</comment>
<sequence length="261" mass="28731">MCLIVFDWQPGQPCWLRMAANRDEFHRRPTAPLQPWQDNPAIVAGRDLEQGGTWLGASHQGRIAALTNVRAPGAGPQQPLSRGLLASRWLGGHGSAETFVSELIDNAGEYAPFNLLIGDQQQLLYVTNYPKPHWQVVSPGVHTMSNAALNTPWPKTRLASKQILQLDQCSAQTLAHLLDRRQPWPDQELPATGVPPEWERMLSAQFIVSPAYGTRCSTGLVATEQSITLHEISWNAAGEQQASNEQQLALLKRDNHADSGG</sequence>
<dbReference type="InterPro" id="IPR008551">
    <property type="entry name" value="TANGO2"/>
</dbReference>
<dbReference type="Proteomes" id="UP000714380">
    <property type="component" value="Unassembled WGS sequence"/>
</dbReference>
<proteinExistence type="predicted"/>
<accession>A0ABS7ZND7</accession>
<evidence type="ECO:0000313" key="1">
    <source>
        <dbReference type="EMBL" id="MCA6062085.1"/>
    </source>
</evidence>
<keyword evidence="2" id="KW-1185">Reference proteome</keyword>
<gene>
    <name evidence="1" type="ORF">I9W95_00530</name>
</gene>
<dbReference type="Pfam" id="PF05742">
    <property type="entry name" value="TANGO2"/>
    <property type="match status" value="1"/>
</dbReference>
<protein>
    <submittedName>
        <fullName evidence="1">NRDE family protein</fullName>
    </submittedName>
</protein>
<name>A0ABS7ZND7_9GAMM</name>
<dbReference type="EMBL" id="JAEDAH010000002">
    <property type="protein sequence ID" value="MCA6062085.1"/>
    <property type="molecule type" value="Genomic_DNA"/>
</dbReference>
<dbReference type="PANTHER" id="PTHR17985">
    <property type="entry name" value="SER/THR-RICH PROTEIN T10 IN DGCR REGION"/>
    <property type="match status" value="1"/>
</dbReference>
<dbReference type="PANTHER" id="PTHR17985:SF8">
    <property type="entry name" value="TRANSPORT AND GOLGI ORGANIZATION PROTEIN 2 HOMOLOG"/>
    <property type="match status" value="1"/>
</dbReference>
<dbReference type="RefSeq" id="WP_225670623.1">
    <property type="nucleotide sequence ID" value="NZ_JAEDAH010000002.1"/>
</dbReference>
<evidence type="ECO:0000313" key="2">
    <source>
        <dbReference type="Proteomes" id="UP000714380"/>
    </source>
</evidence>
<organism evidence="1 2">
    <name type="scientific">Thalassolituus marinus</name>
    <dbReference type="NCBI Taxonomy" id="671053"/>
    <lineage>
        <taxon>Bacteria</taxon>
        <taxon>Pseudomonadati</taxon>
        <taxon>Pseudomonadota</taxon>
        <taxon>Gammaproteobacteria</taxon>
        <taxon>Oceanospirillales</taxon>
        <taxon>Oceanospirillaceae</taxon>
        <taxon>Thalassolituus</taxon>
    </lineage>
</organism>
<reference evidence="1 2" key="1">
    <citation type="submission" date="2020-12" db="EMBL/GenBank/DDBJ databases">
        <title>Novel Thalassolituus-related marine hydrocarbonoclastic bacteria mediated algae-derived hydrocarbons mineralization in twilight zone of the northern South China Sea.</title>
        <authorList>
            <person name="Dong C."/>
        </authorList>
    </citation>
    <scope>NUCLEOTIDE SEQUENCE [LARGE SCALE GENOMIC DNA]</scope>
    <source>
        <strain evidence="1 2">IMCC1826</strain>
    </source>
</reference>